<feature type="region of interest" description="Disordered" evidence="1">
    <location>
        <begin position="203"/>
        <end position="223"/>
    </location>
</feature>
<organism evidence="2 3">
    <name type="scientific">Apatococcus fuscideae</name>
    <dbReference type="NCBI Taxonomy" id="2026836"/>
    <lineage>
        <taxon>Eukaryota</taxon>
        <taxon>Viridiplantae</taxon>
        <taxon>Chlorophyta</taxon>
        <taxon>core chlorophytes</taxon>
        <taxon>Trebouxiophyceae</taxon>
        <taxon>Chlorellales</taxon>
        <taxon>Chlorellaceae</taxon>
        <taxon>Apatococcus</taxon>
    </lineage>
</organism>
<proteinExistence type="predicted"/>
<keyword evidence="3" id="KW-1185">Reference proteome</keyword>
<evidence type="ECO:0000313" key="2">
    <source>
        <dbReference type="EMBL" id="KAK9842402.1"/>
    </source>
</evidence>
<gene>
    <name evidence="2" type="ORF">WJX84_007421</name>
</gene>
<dbReference type="Proteomes" id="UP001485043">
    <property type="component" value="Unassembled WGS sequence"/>
</dbReference>
<name>A0AAW1S9V3_9CHLO</name>
<sequence>MNAPCYCGVGTCVRAPVQVSDMSLWTYQGGSSRHVQPGTTTAHRTATTLHKDTGFANPRAPCPSGASRSSDSCWQSNTFRKTFATATPGIAPQTARSNPESTNNRSVSCGVAATAGLATYAFPPQTPRVFHWFEDCIEQIVKHLDEAPFLQLVYPDRKSAFERHQVNASIVAVPQIWRSIADYLSQSQPDILVLGKVGECCDEEEDDHSHGHEHSPVSFPDRASNGVSFYQTNDKAADQDRGRFASPTGNYPELQETLQSDWGLVVQSKFHSGAEGCYVLRTTRNSNPTADCQCTHYSLTRVCQGEALGTQLGAAWLAD</sequence>
<evidence type="ECO:0000313" key="3">
    <source>
        <dbReference type="Proteomes" id="UP001485043"/>
    </source>
</evidence>
<accession>A0AAW1S9V3</accession>
<dbReference type="EMBL" id="JALJOV010001715">
    <property type="protein sequence ID" value="KAK9842402.1"/>
    <property type="molecule type" value="Genomic_DNA"/>
</dbReference>
<dbReference type="AlphaFoldDB" id="A0AAW1S9V3"/>
<evidence type="ECO:0000256" key="1">
    <source>
        <dbReference type="SAM" id="MobiDB-lite"/>
    </source>
</evidence>
<comment type="caution">
    <text evidence="2">The sequence shown here is derived from an EMBL/GenBank/DDBJ whole genome shotgun (WGS) entry which is preliminary data.</text>
</comment>
<dbReference type="PANTHER" id="PTHR35127">
    <property type="entry name" value="OS03G0736900 PROTEIN"/>
    <property type="match status" value="1"/>
</dbReference>
<dbReference type="PANTHER" id="PTHR35127:SF1">
    <property type="entry name" value="GENOME ASSEMBLY, CHROMOSOME: A10"/>
    <property type="match status" value="1"/>
</dbReference>
<reference evidence="2 3" key="1">
    <citation type="journal article" date="2024" name="Nat. Commun.">
        <title>Phylogenomics reveals the evolutionary origins of lichenization in chlorophyte algae.</title>
        <authorList>
            <person name="Puginier C."/>
            <person name="Libourel C."/>
            <person name="Otte J."/>
            <person name="Skaloud P."/>
            <person name="Haon M."/>
            <person name="Grisel S."/>
            <person name="Petersen M."/>
            <person name="Berrin J.G."/>
            <person name="Delaux P.M."/>
            <person name="Dal Grande F."/>
            <person name="Keller J."/>
        </authorList>
    </citation>
    <scope>NUCLEOTIDE SEQUENCE [LARGE SCALE GENOMIC DNA]</scope>
    <source>
        <strain evidence="2 3">SAG 2523</strain>
    </source>
</reference>
<protein>
    <submittedName>
        <fullName evidence="2">Uncharacterized protein</fullName>
    </submittedName>
</protein>